<evidence type="ECO:0000313" key="2">
    <source>
        <dbReference type="EMBL" id="KAF7334145.1"/>
    </source>
</evidence>
<organism evidence="2 3">
    <name type="scientific">Mycena venus</name>
    <dbReference type="NCBI Taxonomy" id="2733690"/>
    <lineage>
        <taxon>Eukaryota</taxon>
        <taxon>Fungi</taxon>
        <taxon>Dikarya</taxon>
        <taxon>Basidiomycota</taxon>
        <taxon>Agaricomycotina</taxon>
        <taxon>Agaricomycetes</taxon>
        <taxon>Agaricomycetidae</taxon>
        <taxon>Agaricales</taxon>
        <taxon>Marasmiineae</taxon>
        <taxon>Mycenaceae</taxon>
        <taxon>Mycena</taxon>
    </lineage>
</organism>
<protein>
    <submittedName>
        <fullName evidence="2">Uncharacterized protein</fullName>
    </submittedName>
</protein>
<dbReference type="AlphaFoldDB" id="A0A8H6X4T6"/>
<dbReference type="Proteomes" id="UP000620124">
    <property type="component" value="Unassembled WGS sequence"/>
</dbReference>
<comment type="caution">
    <text evidence="2">The sequence shown here is derived from an EMBL/GenBank/DDBJ whole genome shotgun (WGS) entry which is preliminary data.</text>
</comment>
<evidence type="ECO:0000313" key="3">
    <source>
        <dbReference type="Proteomes" id="UP000620124"/>
    </source>
</evidence>
<gene>
    <name evidence="2" type="ORF">MVEN_02320600</name>
</gene>
<proteinExistence type="predicted"/>
<keyword evidence="3" id="KW-1185">Reference proteome</keyword>
<dbReference type="EMBL" id="JACAZI010000027">
    <property type="protein sequence ID" value="KAF7334145.1"/>
    <property type="molecule type" value="Genomic_DNA"/>
</dbReference>
<sequence length="200" mass="22585">MELEAELSYERGRTTPTPQRRVPSQSTTATDAEVLSLSFVCRRKSRSILNCTVVGRDGYTPYFHIMTCVDVDPERTLFRTNEGRTIAAVEWGNKGSAAYVQIHNAVSKQRVSEWLSLSDDVSCRMMYAYGKKFVWAPQRISICMYEWDPSAVGDIPDLLARIEKEDRAVTLKMTMEAVNRGLLEMAVVATLVFQSGCRIN</sequence>
<name>A0A8H6X4T6_9AGAR</name>
<evidence type="ECO:0000256" key="1">
    <source>
        <dbReference type="SAM" id="MobiDB-lite"/>
    </source>
</evidence>
<feature type="region of interest" description="Disordered" evidence="1">
    <location>
        <begin position="1"/>
        <end position="28"/>
    </location>
</feature>
<dbReference type="OrthoDB" id="3191568at2759"/>
<accession>A0A8H6X4T6</accession>
<reference evidence="2" key="1">
    <citation type="submission" date="2020-05" db="EMBL/GenBank/DDBJ databases">
        <title>Mycena genomes resolve the evolution of fungal bioluminescence.</title>
        <authorList>
            <person name="Tsai I.J."/>
        </authorList>
    </citation>
    <scope>NUCLEOTIDE SEQUENCE</scope>
    <source>
        <strain evidence="2">CCC161011</strain>
    </source>
</reference>
<feature type="compositionally biased region" description="Polar residues" evidence="1">
    <location>
        <begin position="14"/>
        <end position="28"/>
    </location>
</feature>